<evidence type="ECO:0000313" key="4">
    <source>
        <dbReference type="EMBL" id="SEP67310.1"/>
    </source>
</evidence>
<dbReference type="EMBL" id="FOFS01000001">
    <property type="protein sequence ID" value="SEP67310.1"/>
    <property type="molecule type" value="Genomic_DNA"/>
</dbReference>
<dbReference type="InterPro" id="IPR023631">
    <property type="entry name" value="Amidase_dom"/>
</dbReference>
<accession>A0A1H8ZS52</accession>
<gene>
    <name evidence="4" type="ORF">SAMN04488038_101144</name>
</gene>
<organism evidence="4 5">
    <name type="scientific">Solimonas aquatica</name>
    <dbReference type="NCBI Taxonomy" id="489703"/>
    <lineage>
        <taxon>Bacteria</taxon>
        <taxon>Pseudomonadati</taxon>
        <taxon>Pseudomonadota</taxon>
        <taxon>Gammaproteobacteria</taxon>
        <taxon>Nevskiales</taxon>
        <taxon>Nevskiaceae</taxon>
        <taxon>Solimonas</taxon>
    </lineage>
</organism>
<dbReference type="RefSeq" id="WP_218140017.1">
    <property type="nucleotide sequence ID" value="NZ_FOFS01000001.1"/>
</dbReference>
<keyword evidence="2" id="KW-0732">Signal</keyword>
<dbReference type="Gene3D" id="3.90.1300.10">
    <property type="entry name" value="Amidase signature (AS) domain"/>
    <property type="match status" value="1"/>
</dbReference>
<evidence type="ECO:0000313" key="5">
    <source>
        <dbReference type="Proteomes" id="UP000199233"/>
    </source>
</evidence>
<name>A0A1H8ZS52_9GAMM</name>
<feature type="chain" id="PRO_5011514395" evidence="2">
    <location>
        <begin position="29"/>
        <end position="545"/>
    </location>
</feature>
<proteinExistence type="predicted"/>
<dbReference type="AlphaFoldDB" id="A0A1H8ZS52"/>
<evidence type="ECO:0000256" key="1">
    <source>
        <dbReference type="SAM" id="MobiDB-lite"/>
    </source>
</evidence>
<protein>
    <submittedName>
        <fullName evidence="4">Amidase</fullName>
    </submittedName>
</protein>
<feature type="compositionally biased region" description="Polar residues" evidence="1">
    <location>
        <begin position="181"/>
        <end position="190"/>
    </location>
</feature>
<dbReference type="STRING" id="489703.SAMN04488038_101144"/>
<dbReference type="InterPro" id="IPR036928">
    <property type="entry name" value="AS_sf"/>
</dbReference>
<dbReference type="PANTHER" id="PTHR42678">
    <property type="entry name" value="AMIDASE"/>
    <property type="match status" value="1"/>
</dbReference>
<evidence type="ECO:0000259" key="3">
    <source>
        <dbReference type="Pfam" id="PF01425"/>
    </source>
</evidence>
<dbReference type="PANTHER" id="PTHR42678:SF34">
    <property type="entry name" value="OS04G0183300 PROTEIN"/>
    <property type="match status" value="1"/>
</dbReference>
<evidence type="ECO:0000256" key="2">
    <source>
        <dbReference type="SAM" id="SignalP"/>
    </source>
</evidence>
<dbReference type="Pfam" id="PF01425">
    <property type="entry name" value="Amidase"/>
    <property type="match status" value="1"/>
</dbReference>
<feature type="signal peptide" evidence="2">
    <location>
        <begin position="1"/>
        <end position="28"/>
    </location>
</feature>
<feature type="region of interest" description="Disordered" evidence="1">
    <location>
        <begin position="176"/>
        <end position="206"/>
    </location>
</feature>
<feature type="domain" description="Amidase" evidence="3">
    <location>
        <begin position="54"/>
        <end position="515"/>
    </location>
</feature>
<dbReference type="SUPFAM" id="SSF75304">
    <property type="entry name" value="Amidase signature (AS) enzymes"/>
    <property type="match status" value="1"/>
</dbReference>
<sequence>MSASLTLRLRPLALAALLSFTTLPQAYAGTLDIDKAGITEIQAAFKQGLSSEALVQAYLKRIEAYDKKGPQINAVILLNAKALDEARKLDAERKAGKLRGPLHGVPVVLKDNYDTFDLQTTAGSQLLEGHVPPDDAFVVKKLREAGAIVLAKVNLSEFAGSGGSVSGAPEEIAAKGRVPNGFSSAGGQTRNPHDPTRGPAGSSGGTGAAVAANFAPFGLGTDTGGSVRGPCSANGIAGLKPTRGLMSRDGIVPLGLSFDTGGPMARSVRDVAITLGTMTGVDAADAATAASAAHFKTDYTPYLKTGSLKGARIGVARDFMGKDAGTDQVMESALATLKKQGATLIDVKYPDPILQNRQGIYNLVVSAEFKADIATYLKTTGPGFPKTLDEIVARVNDPRTGYRSPEKAVGLNYTNSIALAVDDPVYLATRNQGVGATKAAIDALFTKHKLDAIVYPTSPRPAQPIVTKTPAPSDSPTNFANQTGYPDLIVPAGMTAEGLPVTISFFGQAWTEPKLISYGYDFEQASKAIRLPKHTPALGSDVIRF</sequence>
<dbReference type="Proteomes" id="UP000199233">
    <property type="component" value="Unassembled WGS sequence"/>
</dbReference>
<keyword evidence="5" id="KW-1185">Reference proteome</keyword>
<reference evidence="4 5" key="1">
    <citation type="submission" date="2016-10" db="EMBL/GenBank/DDBJ databases">
        <authorList>
            <person name="de Groot N.N."/>
        </authorList>
    </citation>
    <scope>NUCLEOTIDE SEQUENCE [LARGE SCALE GENOMIC DNA]</scope>
    <source>
        <strain evidence="4 5">DSM 25927</strain>
    </source>
</reference>